<feature type="compositionally biased region" description="Polar residues" evidence="1">
    <location>
        <begin position="8"/>
        <end position="25"/>
    </location>
</feature>
<reference evidence="3 4" key="1">
    <citation type="submission" date="2017-09" db="EMBL/GenBank/DDBJ databases">
        <authorList>
            <person name="Lee N."/>
            <person name="Cho B.-K."/>
        </authorList>
    </citation>
    <scope>NUCLEOTIDE SEQUENCE [LARGE SCALE GENOMIC DNA]</scope>
    <source>
        <strain evidence="3 4">ATCC 27465</strain>
    </source>
</reference>
<gene>
    <name evidence="3" type="ORF">CP982_19020</name>
</gene>
<sequence>MNPEEPDVTTTAESTLSHHTPSSVDSGAATARRAAEIEARLRADEARLLLPLDRELALLAELQEFEFGRFLLHNEGLNGYWTSYVFQYEPGDPTANDLERWLLTKSLMPGIRERFHRFKAHIAPHVTDGAVLASVPCGLMDDLLQQDYTAVAPGSGLRLIGADIDAESVESARARAAARGLADVCEFHVRDAWQLGLDGEVDLLTSNGLNMYEPDRARLVELYRNFARALRVGGRLLVSFIPAPPAPPWAEGGRSGDWDRYGIHADDLRQDLAIFGDILQAKYLNFTSEQEIREQLAEAGLTVTGISYSDTGVLPVATAVRRH</sequence>
<evidence type="ECO:0000259" key="2">
    <source>
        <dbReference type="Pfam" id="PF13649"/>
    </source>
</evidence>
<dbReference type="AlphaFoldDB" id="A0A5P2XDG5"/>
<keyword evidence="3" id="KW-0489">Methyltransferase</keyword>
<dbReference type="GO" id="GO:0008168">
    <property type="term" value="F:methyltransferase activity"/>
    <property type="evidence" value="ECO:0007669"/>
    <property type="project" value="UniProtKB-KW"/>
</dbReference>
<evidence type="ECO:0000313" key="4">
    <source>
        <dbReference type="Proteomes" id="UP000326505"/>
    </source>
</evidence>
<dbReference type="Gene3D" id="3.40.50.150">
    <property type="entry name" value="Vaccinia Virus protein VP39"/>
    <property type="match status" value="1"/>
</dbReference>
<dbReference type="InterPro" id="IPR041698">
    <property type="entry name" value="Methyltransf_25"/>
</dbReference>
<dbReference type="GO" id="GO:0032259">
    <property type="term" value="P:methylation"/>
    <property type="evidence" value="ECO:0007669"/>
    <property type="project" value="UniProtKB-KW"/>
</dbReference>
<dbReference type="EMBL" id="CP023690">
    <property type="protein sequence ID" value="QEV60556.1"/>
    <property type="molecule type" value="Genomic_DNA"/>
</dbReference>
<proteinExistence type="predicted"/>
<dbReference type="KEGG" id="sspb:CP982_19020"/>
<feature type="region of interest" description="Disordered" evidence="1">
    <location>
        <begin position="1"/>
        <end position="29"/>
    </location>
</feature>
<dbReference type="Proteomes" id="UP000326505">
    <property type="component" value="Chromosome"/>
</dbReference>
<dbReference type="InterPro" id="IPR029063">
    <property type="entry name" value="SAM-dependent_MTases_sf"/>
</dbReference>
<protein>
    <submittedName>
        <fullName evidence="3">Methyltransferase domain-containing protein</fullName>
    </submittedName>
</protein>
<dbReference type="SUPFAM" id="SSF53335">
    <property type="entry name" value="S-adenosyl-L-methionine-dependent methyltransferases"/>
    <property type="match status" value="1"/>
</dbReference>
<organism evidence="3 4">
    <name type="scientific">Streptomyces spectabilis</name>
    <dbReference type="NCBI Taxonomy" id="68270"/>
    <lineage>
        <taxon>Bacteria</taxon>
        <taxon>Bacillati</taxon>
        <taxon>Actinomycetota</taxon>
        <taxon>Actinomycetes</taxon>
        <taxon>Kitasatosporales</taxon>
        <taxon>Streptomycetaceae</taxon>
        <taxon>Streptomyces</taxon>
    </lineage>
</organism>
<name>A0A5P2XDG5_STRST</name>
<keyword evidence="3" id="KW-0808">Transferase</keyword>
<accession>A0A5P2XDG5</accession>
<evidence type="ECO:0000256" key="1">
    <source>
        <dbReference type="SAM" id="MobiDB-lite"/>
    </source>
</evidence>
<dbReference type="Pfam" id="PF13649">
    <property type="entry name" value="Methyltransf_25"/>
    <property type="match status" value="1"/>
</dbReference>
<feature type="domain" description="Methyltransferase" evidence="2">
    <location>
        <begin position="157"/>
        <end position="234"/>
    </location>
</feature>
<dbReference type="CDD" id="cd02440">
    <property type="entry name" value="AdoMet_MTases"/>
    <property type="match status" value="1"/>
</dbReference>
<evidence type="ECO:0000313" key="3">
    <source>
        <dbReference type="EMBL" id="QEV60556.1"/>
    </source>
</evidence>